<keyword evidence="1" id="KW-0472">Membrane</keyword>
<name>A0A8H5CF31_9AGAR</name>
<reference evidence="2 3" key="1">
    <citation type="journal article" date="2020" name="ISME J.">
        <title>Uncovering the hidden diversity of litter-decomposition mechanisms in mushroom-forming fungi.</title>
        <authorList>
            <person name="Floudas D."/>
            <person name="Bentzer J."/>
            <person name="Ahren D."/>
            <person name="Johansson T."/>
            <person name="Persson P."/>
            <person name="Tunlid A."/>
        </authorList>
    </citation>
    <scope>NUCLEOTIDE SEQUENCE [LARGE SCALE GENOMIC DNA]</scope>
    <source>
        <strain evidence="2 3">CBS 175.51</strain>
    </source>
</reference>
<evidence type="ECO:0008006" key="4">
    <source>
        <dbReference type="Google" id="ProtNLM"/>
    </source>
</evidence>
<keyword evidence="1" id="KW-0812">Transmembrane</keyword>
<evidence type="ECO:0000313" key="2">
    <source>
        <dbReference type="EMBL" id="KAF5340580.1"/>
    </source>
</evidence>
<dbReference type="OrthoDB" id="3201770at2759"/>
<dbReference type="AlphaFoldDB" id="A0A8H5CF31"/>
<comment type="caution">
    <text evidence="2">The sequence shown here is derived from an EMBL/GenBank/DDBJ whole genome shotgun (WGS) entry which is preliminary data.</text>
</comment>
<dbReference type="Proteomes" id="UP000541558">
    <property type="component" value="Unassembled WGS sequence"/>
</dbReference>
<organism evidence="2 3">
    <name type="scientific">Ephemerocybe angulata</name>
    <dbReference type="NCBI Taxonomy" id="980116"/>
    <lineage>
        <taxon>Eukaryota</taxon>
        <taxon>Fungi</taxon>
        <taxon>Dikarya</taxon>
        <taxon>Basidiomycota</taxon>
        <taxon>Agaricomycotina</taxon>
        <taxon>Agaricomycetes</taxon>
        <taxon>Agaricomycetidae</taxon>
        <taxon>Agaricales</taxon>
        <taxon>Agaricineae</taxon>
        <taxon>Psathyrellaceae</taxon>
        <taxon>Ephemerocybe</taxon>
    </lineage>
</organism>
<evidence type="ECO:0000256" key="1">
    <source>
        <dbReference type="SAM" id="Phobius"/>
    </source>
</evidence>
<accession>A0A8H5CF31</accession>
<keyword evidence="3" id="KW-1185">Reference proteome</keyword>
<evidence type="ECO:0000313" key="3">
    <source>
        <dbReference type="Proteomes" id="UP000541558"/>
    </source>
</evidence>
<dbReference type="EMBL" id="JAACJK010000003">
    <property type="protein sequence ID" value="KAF5340580.1"/>
    <property type="molecule type" value="Genomic_DNA"/>
</dbReference>
<gene>
    <name evidence="2" type="ORF">D9611_007323</name>
</gene>
<keyword evidence="1" id="KW-1133">Transmembrane helix</keyword>
<sequence>MHIAITRTLDFLGNVAESTFIIVLFVVIVPASERLSAISRKLVEQRRRLSPYLALPQLNLSSYLRLPYLDLPSRPPLTGSPAWKPGDLESLAHLPPELLQLIFAHYCGDNNYIDVFGHVCVALSTGHKASGHTPTFNDPATTLMAVCRTWEALTKRTPELWRSLCLDTSTLPPGYDKSLVEDHSSIKNCKIILEGGILARSRGLTLRIRLQGRNRAPFQEFLDILMRSSDRWASLELACDDCMYFKLYPTPRCLRPFRNLRSITIEKSNFDIVYSYPKFTISECSPELHKVVLRELGNHSGTHHYDAGRPLFKKLMLKWDGITTLVMSTPHFPLASSITLALQTMQHNLLHLEWHGTSKAIQGRSSVQVELPRLRSLVIAEPAPSWGSVGFCNPILLNLSCPSLESFNLILSRAEEKPYAHNPGLNFLPARAGIEHILGTSPHLQQVTIVLTPNSVGHLDSESDTWRTCRSLFVTGTQSQLKDQVEYSRALDKPTGHMKRMLARVLSFAPPMGDQHSTHSDGVHPHSAIIPSDAEAWACAQVHSMATTSSSQFGSLDEIPSDETPNDVDDTVLVLTALDGADEATIHLMVDLLDMMTAADERKFPSASTITMACMV</sequence>
<protein>
    <recommendedName>
        <fullName evidence="4">F-box domain-containing protein</fullName>
    </recommendedName>
</protein>
<proteinExistence type="predicted"/>
<feature type="transmembrane region" description="Helical" evidence="1">
    <location>
        <begin position="12"/>
        <end position="31"/>
    </location>
</feature>